<evidence type="ECO:0000313" key="2">
    <source>
        <dbReference type="EMBL" id="MBT0772360.1"/>
    </source>
</evidence>
<evidence type="ECO:0000313" key="3">
    <source>
        <dbReference type="Proteomes" id="UP001197247"/>
    </source>
</evidence>
<dbReference type="SUPFAM" id="SSF47336">
    <property type="entry name" value="ACP-like"/>
    <property type="match status" value="1"/>
</dbReference>
<protein>
    <recommendedName>
        <fullName evidence="1">Carrier domain-containing protein</fullName>
    </recommendedName>
</protein>
<name>A0ABS5TMY6_9ACTN</name>
<comment type="caution">
    <text evidence="2">The sequence shown here is derived from an EMBL/GenBank/DDBJ whole genome shotgun (WGS) entry which is preliminary data.</text>
</comment>
<dbReference type="RefSeq" id="WP_214158831.1">
    <property type="nucleotide sequence ID" value="NZ_JAHBAY010000012.1"/>
</dbReference>
<reference evidence="2 3" key="1">
    <citation type="submission" date="2021-05" db="EMBL/GenBank/DDBJ databases">
        <title>Kineosporia and Streptomyces sp. nov. two new marine actinobacteria isolated from Coral.</title>
        <authorList>
            <person name="Buangrab K."/>
            <person name="Sutthacheep M."/>
            <person name="Yeemin T."/>
            <person name="Harunari E."/>
            <person name="Igarashi Y."/>
            <person name="Kanchanasin P."/>
            <person name="Tanasupawat S."/>
            <person name="Phongsopitanun W."/>
        </authorList>
    </citation>
    <scope>NUCLEOTIDE SEQUENCE [LARGE SCALE GENOMIC DNA]</scope>
    <source>
        <strain evidence="2 3">J2-2</strain>
    </source>
</reference>
<organism evidence="2 3">
    <name type="scientific">Kineosporia corallincola</name>
    <dbReference type="NCBI Taxonomy" id="2835133"/>
    <lineage>
        <taxon>Bacteria</taxon>
        <taxon>Bacillati</taxon>
        <taxon>Actinomycetota</taxon>
        <taxon>Actinomycetes</taxon>
        <taxon>Kineosporiales</taxon>
        <taxon>Kineosporiaceae</taxon>
        <taxon>Kineosporia</taxon>
    </lineage>
</organism>
<accession>A0ABS5TMY6</accession>
<dbReference type="EMBL" id="JAHBAY010000012">
    <property type="protein sequence ID" value="MBT0772360.1"/>
    <property type="molecule type" value="Genomic_DNA"/>
</dbReference>
<dbReference type="Proteomes" id="UP001197247">
    <property type="component" value="Unassembled WGS sequence"/>
</dbReference>
<dbReference type="Pfam" id="PF00550">
    <property type="entry name" value="PP-binding"/>
    <property type="match status" value="1"/>
</dbReference>
<keyword evidence="3" id="KW-1185">Reference proteome</keyword>
<dbReference type="InterPro" id="IPR009081">
    <property type="entry name" value="PP-bd_ACP"/>
</dbReference>
<dbReference type="InterPro" id="IPR036736">
    <property type="entry name" value="ACP-like_sf"/>
</dbReference>
<proteinExistence type="predicted"/>
<feature type="domain" description="Carrier" evidence="1">
    <location>
        <begin position="25"/>
        <end position="81"/>
    </location>
</feature>
<dbReference type="Gene3D" id="1.10.1200.10">
    <property type="entry name" value="ACP-like"/>
    <property type="match status" value="1"/>
</dbReference>
<evidence type="ECO:0000259" key="1">
    <source>
        <dbReference type="Pfam" id="PF00550"/>
    </source>
</evidence>
<sequence>MTTFTGGITADTVAANLIGFLEQRTRQTVAPDLDLFGSGLVTSLFALELLVHLESTFGVAVTGNDIRLDNFRTVGAMTALVLRLTGGEDD</sequence>
<gene>
    <name evidence="2" type="ORF">KIH74_25675</name>
</gene>